<protein>
    <submittedName>
        <fullName evidence="4">Uncharacterized protein</fullName>
    </submittedName>
</protein>
<dbReference type="SUPFAM" id="SSF52540">
    <property type="entry name" value="P-loop containing nucleoside triphosphate hydrolases"/>
    <property type="match status" value="1"/>
</dbReference>
<dbReference type="InterPro" id="IPR027417">
    <property type="entry name" value="P-loop_NTPase"/>
</dbReference>
<proteinExistence type="predicted"/>
<evidence type="ECO:0000259" key="2">
    <source>
        <dbReference type="Pfam" id="PF22939"/>
    </source>
</evidence>
<feature type="domain" description="GPI inositol-deacylase winged helix" evidence="2">
    <location>
        <begin position="391"/>
        <end position="468"/>
    </location>
</feature>
<keyword evidence="5" id="KW-1185">Reference proteome</keyword>
<dbReference type="AlphaFoldDB" id="A0A3N4K190"/>
<dbReference type="PANTHER" id="PTHR10039:SF15">
    <property type="entry name" value="NACHT DOMAIN-CONTAINING PROTEIN"/>
    <property type="match status" value="1"/>
</dbReference>
<reference evidence="4 5" key="1">
    <citation type="journal article" date="2018" name="Nat. Ecol. Evol.">
        <title>Pezizomycetes genomes reveal the molecular basis of ectomycorrhizal truffle lifestyle.</title>
        <authorList>
            <person name="Murat C."/>
            <person name="Payen T."/>
            <person name="Noel B."/>
            <person name="Kuo A."/>
            <person name="Morin E."/>
            <person name="Chen J."/>
            <person name="Kohler A."/>
            <person name="Krizsan K."/>
            <person name="Balestrini R."/>
            <person name="Da Silva C."/>
            <person name="Montanini B."/>
            <person name="Hainaut M."/>
            <person name="Levati E."/>
            <person name="Barry K.W."/>
            <person name="Belfiori B."/>
            <person name="Cichocki N."/>
            <person name="Clum A."/>
            <person name="Dockter R.B."/>
            <person name="Fauchery L."/>
            <person name="Guy J."/>
            <person name="Iotti M."/>
            <person name="Le Tacon F."/>
            <person name="Lindquist E.A."/>
            <person name="Lipzen A."/>
            <person name="Malagnac F."/>
            <person name="Mello A."/>
            <person name="Molinier V."/>
            <person name="Miyauchi S."/>
            <person name="Poulain J."/>
            <person name="Riccioni C."/>
            <person name="Rubini A."/>
            <person name="Sitrit Y."/>
            <person name="Splivallo R."/>
            <person name="Traeger S."/>
            <person name="Wang M."/>
            <person name="Zifcakova L."/>
            <person name="Wipf D."/>
            <person name="Zambonelli A."/>
            <person name="Paolocci F."/>
            <person name="Nowrousian M."/>
            <person name="Ottonello S."/>
            <person name="Baldrian P."/>
            <person name="Spatafora J.W."/>
            <person name="Henrissat B."/>
            <person name="Nagy L.G."/>
            <person name="Aury J.M."/>
            <person name="Wincker P."/>
            <person name="Grigoriev I.V."/>
            <person name="Bonfante P."/>
            <person name="Martin F.M."/>
        </authorList>
    </citation>
    <scope>NUCLEOTIDE SEQUENCE [LARGE SCALE GENOMIC DNA]</scope>
    <source>
        <strain evidence="4 5">120613-1</strain>
    </source>
</reference>
<dbReference type="Pfam" id="PF12796">
    <property type="entry name" value="Ank_2"/>
    <property type="match status" value="1"/>
</dbReference>
<dbReference type="Gene3D" id="1.25.40.20">
    <property type="entry name" value="Ankyrin repeat-containing domain"/>
    <property type="match status" value="1"/>
</dbReference>
<dbReference type="SMART" id="SM00248">
    <property type="entry name" value="ANK"/>
    <property type="match status" value="1"/>
</dbReference>
<dbReference type="OrthoDB" id="1577640at2759"/>
<feature type="non-terminal residue" evidence="4">
    <location>
        <position position="654"/>
    </location>
</feature>
<dbReference type="InterPro" id="IPR054471">
    <property type="entry name" value="GPIID_WHD"/>
</dbReference>
<organism evidence="4 5">
    <name type="scientific">Choiromyces venosus 120613-1</name>
    <dbReference type="NCBI Taxonomy" id="1336337"/>
    <lineage>
        <taxon>Eukaryota</taxon>
        <taxon>Fungi</taxon>
        <taxon>Dikarya</taxon>
        <taxon>Ascomycota</taxon>
        <taxon>Pezizomycotina</taxon>
        <taxon>Pezizomycetes</taxon>
        <taxon>Pezizales</taxon>
        <taxon>Tuberaceae</taxon>
        <taxon>Choiromyces</taxon>
    </lineage>
</organism>
<dbReference type="Gene3D" id="3.40.50.300">
    <property type="entry name" value="P-loop containing nucleotide triphosphate hydrolases"/>
    <property type="match status" value="1"/>
</dbReference>
<dbReference type="STRING" id="1336337.A0A3N4K190"/>
<dbReference type="InterPro" id="IPR002110">
    <property type="entry name" value="Ankyrin_rpt"/>
</dbReference>
<evidence type="ECO:0000313" key="5">
    <source>
        <dbReference type="Proteomes" id="UP000276215"/>
    </source>
</evidence>
<dbReference type="Pfam" id="PF24883">
    <property type="entry name" value="NPHP3_N"/>
    <property type="match status" value="1"/>
</dbReference>
<dbReference type="EMBL" id="ML120364">
    <property type="protein sequence ID" value="RPB03109.1"/>
    <property type="molecule type" value="Genomic_DNA"/>
</dbReference>
<evidence type="ECO:0000313" key="4">
    <source>
        <dbReference type="EMBL" id="RPB03109.1"/>
    </source>
</evidence>
<dbReference type="InterPro" id="IPR056884">
    <property type="entry name" value="NPHP3-like_N"/>
</dbReference>
<evidence type="ECO:0000259" key="3">
    <source>
        <dbReference type="Pfam" id="PF24883"/>
    </source>
</evidence>
<dbReference type="Pfam" id="PF22939">
    <property type="entry name" value="WHD_GPIID"/>
    <property type="match status" value="1"/>
</dbReference>
<dbReference type="SUPFAM" id="SSF48403">
    <property type="entry name" value="Ankyrin repeat"/>
    <property type="match status" value="1"/>
</dbReference>
<accession>A0A3N4K190</accession>
<dbReference type="InterPro" id="IPR036770">
    <property type="entry name" value="Ankyrin_rpt-contain_sf"/>
</dbReference>
<keyword evidence="1" id="KW-0677">Repeat</keyword>
<dbReference type="Proteomes" id="UP000276215">
    <property type="component" value="Unassembled WGS sequence"/>
</dbReference>
<evidence type="ECO:0000256" key="1">
    <source>
        <dbReference type="ARBA" id="ARBA00022737"/>
    </source>
</evidence>
<gene>
    <name evidence="4" type="ORF">L873DRAFT_1732030</name>
</gene>
<dbReference type="PANTHER" id="PTHR10039">
    <property type="entry name" value="AMELOGENIN"/>
    <property type="match status" value="1"/>
</dbReference>
<sequence>MMTPLLFSPQEFHQPTLPYSRTYPPHRFYNLLNSKKKEKMSQSFFNQNSNSFNNNSFNNVVNLNNFAADDEKSEILAWLSPLEPQMRHHDIRTRRVEAVGDWLLQTEEYRNWFDGIHEGESENSVLFCHGDPGVGKTYTSSLVIDRLCDWARGRNATVACFYFDYAAQKEQTPTSMMGSILKQIVRGLDEVPKKLVEAFRDQKKVIGGRRLENAQIVEMLQDISSSRRTFICIDALDECVVEYRTQMLDSLRRILQRSPGTRIFLTGRSHVRSEIEKQLAGRVAAVSVTPTRDDIIRFLRAKLNEDTIPDAMDKSLEDDIIKNISETTQRFFANKYISRFLLVSLNIGMILQETTIYRRREKLRTMIVGLSLGDAYDATIRRIKAQGGDRERLGMAALLWISHSERPLKVDEICHALAVEIGSMDLDANNVPSIRTLLNCCQGLIAVDKEASTVRLIHFTLKEYLSNHVDLLERAHSIMAETCLTYLNFQAIKALSVNSFLDLQNTPFLEYSSLYWGIHARKELSNRAKSLVLNLLDHYENHISTKLLWESISRSRNPYPYVGQPFPGLHCISYFGIVEIAIVMMKQKRWDVNQTDGKGMTPLMWAARCGHEEVAGALLQLKDTKPDMPGTYDGRTALSWAAGSGHEGVVALFL</sequence>
<name>A0A3N4K190_9PEZI</name>
<feature type="domain" description="Nephrocystin 3-like N-terminal" evidence="3">
    <location>
        <begin position="100"/>
        <end position="268"/>
    </location>
</feature>